<organism evidence="3 4">
    <name type="scientific">[Clostridium] polysaccharolyticum</name>
    <dbReference type="NCBI Taxonomy" id="29364"/>
    <lineage>
        <taxon>Bacteria</taxon>
        <taxon>Bacillati</taxon>
        <taxon>Bacillota</taxon>
        <taxon>Clostridia</taxon>
        <taxon>Lachnospirales</taxon>
        <taxon>Lachnospiraceae</taxon>
    </lineage>
</organism>
<proteinExistence type="predicted"/>
<dbReference type="AlphaFoldDB" id="A0A1I0BIC5"/>
<gene>
    <name evidence="3" type="ORF">SAMN04487772_107122</name>
</gene>
<dbReference type="Proteomes" id="UP000199800">
    <property type="component" value="Unassembled WGS sequence"/>
</dbReference>
<dbReference type="Pfam" id="PF12801">
    <property type="entry name" value="Fer4_5"/>
    <property type="match status" value="2"/>
</dbReference>
<reference evidence="3 4" key="1">
    <citation type="submission" date="2016-10" db="EMBL/GenBank/DDBJ databases">
        <authorList>
            <person name="de Groot N.N."/>
        </authorList>
    </citation>
    <scope>NUCLEOTIDE SEQUENCE [LARGE SCALE GENOMIC DNA]</scope>
    <source>
        <strain evidence="3 4">DSM 1801</strain>
    </source>
</reference>
<dbReference type="RefSeq" id="WP_092477465.1">
    <property type="nucleotide sequence ID" value="NZ_FOHN01000007.1"/>
</dbReference>
<dbReference type="OrthoDB" id="9786132at2"/>
<dbReference type="InterPro" id="IPR017896">
    <property type="entry name" value="4Fe4S_Fe-S-bd"/>
</dbReference>
<feature type="domain" description="4Fe-4S ferredoxin-type" evidence="2">
    <location>
        <begin position="32"/>
        <end position="70"/>
    </location>
</feature>
<dbReference type="STRING" id="29364.SAMN04487772_107122"/>
<name>A0A1I0BIC5_9FIRM</name>
<keyword evidence="4" id="KW-1185">Reference proteome</keyword>
<keyword evidence="1" id="KW-0472">Membrane</keyword>
<feature type="transmembrane region" description="Helical" evidence="1">
    <location>
        <begin position="39"/>
        <end position="55"/>
    </location>
</feature>
<feature type="transmembrane region" description="Helical" evidence="1">
    <location>
        <begin position="150"/>
        <end position="170"/>
    </location>
</feature>
<protein>
    <submittedName>
        <fullName evidence="3">4Fe-4S binding domain-containing protein</fullName>
    </submittedName>
</protein>
<feature type="transmembrane region" description="Helical" evidence="1">
    <location>
        <begin position="88"/>
        <end position="112"/>
    </location>
</feature>
<evidence type="ECO:0000256" key="1">
    <source>
        <dbReference type="SAM" id="Phobius"/>
    </source>
</evidence>
<feature type="domain" description="4Fe-4S ferredoxin-type" evidence="2">
    <location>
        <begin position="160"/>
        <end position="195"/>
    </location>
</feature>
<sequence>MASNKKTKHWYNYLWIWSIIYFVLGFFNILFAWLGMIDFILPLIFAIAGGNKWFCNHMCGRGQLFWVLGRNLKCSRRKPAPEWIASKWFRYGFLVFFMTMFGTMVFNTYLVFAGANTLRKVVKLFWTLKVPWKWAYSGSVFPDWAAQFGFGLYSLMLTSTLIGLIVMALYKERTWCSFCPMGTMTQGICKIKNRKIVKG</sequence>
<keyword evidence="1" id="KW-1133">Transmembrane helix</keyword>
<evidence type="ECO:0000259" key="2">
    <source>
        <dbReference type="Pfam" id="PF12801"/>
    </source>
</evidence>
<evidence type="ECO:0000313" key="3">
    <source>
        <dbReference type="EMBL" id="SET05993.1"/>
    </source>
</evidence>
<feature type="transmembrane region" description="Helical" evidence="1">
    <location>
        <begin position="12"/>
        <end position="33"/>
    </location>
</feature>
<evidence type="ECO:0000313" key="4">
    <source>
        <dbReference type="Proteomes" id="UP000199800"/>
    </source>
</evidence>
<dbReference type="EMBL" id="FOHN01000007">
    <property type="protein sequence ID" value="SET05993.1"/>
    <property type="molecule type" value="Genomic_DNA"/>
</dbReference>
<keyword evidence="1" id="KW-0812">Transmembrane</keyword>
<accession>A0A1I0BIC5</accession>